<sequence>MNRNYSIFILLLFLSLGLNAQRLKTEEIKDLSEKYLREAFGEDLFQYFEPTENISYYKLPANRFGFENSKLLKKNRRIRKNWTSILVFWHFNYPEVDGIRSGVWVKINKQLELYEPIELDFIPKFVWEKRPSDFISVEKAKLIGDKHLTKTEFGRENPKLKFDNKKSEYIYEIWNKKTQEIDLDGKKHGVLEIIKISALTGKLIEITNGYYGKILIR</sequence>
<proteinExistence type="predicted"/>
<name>A0ABT4S0U3_9FLAO</name>
<dbReference type="EMBL" id="JAPFGC010000002">
    <property type="protein sequence ID" value="MDA0177385.1"/>
    <property type="molecule type" value="Genomic_DNA"/>
</dbReference>
<evidence type="ECO:0000313" key="2">
    <source>
        <dbReference type="Proteomes" id="UP001149142"/>
    </source>
</evidence>
<gene>
    <name evidence="1" type="ORF">OOZ35_07780</name>
</gene>
<comment type="caution">
    <text evidence="1">The sequence shown here is derived from an EMBL/GenBank/DDBJ whole genome shotgun (WGS) entry which is preliminary data.</text>
</comment>
<evidence type="ECO:0000313" key="1">
    <source>
        <dbReference type="EMBL" id="MDA0177385.1"/>
    </source>
</evidence>
<keyword evidence="2" id="KW-1185">Reference proteome</keyword>
<protein>
    <submittedName>
        <fullName evidence="1">Uncharacterized protein</fullName>
    </submittedName>
</protein>
<reference evidence="1" key="1">
    <citation type="submission" date="2022-11" db="EMBL/GenBank/DDBJ databases">
        <title>Refractory cell wall polysaccharides provide important carbon source for microbial heterotrophs in the hadal ocean.</title>
        <authorList>
            <person name="Zhu X."/>
        </authorList>
    </citation>
    <scope>NUCLEOTIDE SEQUENCE</scope>
    <source>
        <strain evidence="1">MTRN7</strain>
    </source>
</reference>
<accession>A0ABT4S0U3</accession>
<dbReference type="RefSeq" id="WP_146131240.1">
    <property type="nucleotide sequence ID" value="NZ_CP061703.1"/>
</dbReference>
<dbReference type="Proteomes" id="UP001149142">
    <property type="component" value="Unassembled WGS sequence"/>
</dbReference>
<organism evidence="1 2">
    <name type="scientific">Mesoflavibacter profundi</name>
    <dbReference type="NCBI Taxonomy" id="2708110"/>
    <lineage>
        <taxon>Bacteria</taxon>
        <taxon>Pseudomonadati</taxon>
        <taxon>Bacteroidota</taxon>
        <taxon>Flavobacteriia</taxon>
        <taxon>Flavobacteriales</taxon>
        <taxon>Flavobacteriaceae</taxon>
        <taxon>Mesoflavibacter</taxon>
    </lineage>
</organism>